<feature type="region of interest" description="Disordered" evidence="1">
    <location>
        <begin position="1"/>
        <end position="91"/>
    </location>
</feature>
<evidence type="ECO:0000256" key="1">
    <source>
        <dbReference type="SAM" id="MobiDB-lite"/>
    </source>
</evidence>
<name>A0A0L0T4G3_ALLM3</name>
<accession>A0A0L0T4G3</accession>
<evidence type="ECO:0000313" key="2">
    <source>
        <dbReference type="EMBL" id="KNE69449.1"/>
    </source>
</evidence>
<feature type="compositionally biased region" description="Low complexity" evidence="1">
    <location>
        <begin position="1"/>
        <end position="26"/>
    </location>
</feature>
<reference evidence="2 3" key="1">
    <citation type="submission" date="2009-11" db="EMBL/GenBank/DDBJ databases">
        <title>Annotation of Allomyces macrogynus ATCC 38327.</title>
        <authorList>
            <consortium name="The Broad Institute Genome Sequencing Platform"/>
            <person name="Russ C."/>
            <person name="Cuomo C."/>
            <person name="Burger G."/>
            <person name="Gray M.W."/>
            <person name="Holland P.W.H."/>
            <person name="King N."/>
            <person name="Lang F.B.F."/>
            <person name="Roger A.J."/>
            <person name="Ruiz-Trillo I."/>
            <person name="Young S.K."/>
            <person name="Zeng Q."/>
            <person name="Gargeya S."/>
            <person name="Fitzgerald M."/>
            <person name="Haas B."/>
            <person name="Abouelleil A."/>
            <person name="Alvarado L."/>
            <person name="Arachchi H.M."/>
            <person name="Berlin A."/>
            <person name="Chapman S.B."/>
            <person name="Gearin G."/>
            <person name="Goldberg J."/>
            <person name="Griggs A."/>
            <person name="Gujja S."/>
            <person name="Hansen M."/>
            <person name="Heiman D."/>
            <person name="Howarth C."/>
            <person name="Larimer J."/>
            <person name="Lui A."/>
            <person name="MacDonald P.J.P."/>
            <person name="McCowen C."/>
            <person name="Montmayeur A."/>
            <person name="Murphy C."/>
            <person name="Neiman D."/>
            <person name="Pearson M."/>
            <person name="Priest M."/>
            <person name="Roberts A."/>
            <person name="Saif S."/>
            <person name="Shea T."/>
            <person name="Sisk P."/>
            <person name="Stolte C."/>
            <person name="Sykes S."/>
            <person name="Wortman J."/>
            <person name="Nusbaum C."/>
            <person name="Birren B."/>
        </authorList>
    </citation>
    <scope>NUCLEOTIDE SEQUENCE [LARGE SCALE GENOMIC DNA]</scope>
    <source>
        <strain evidence="2 3">ATCC 38327</strain>
    </source>
</reference>
<evidence type="ECO:0000313" key="3">
    <source>
        <dbReference type="Proteomes" id="UP000054350"/>
    </source>
</evidence>
<protein>
    <submittedName>
        <fullName evidence="2">Uncharacterized protein</fullName>
    </submittedName>
</protein>
<dbReference type="AlphaFoldDB" id="A0A0L0T4G3"/>
<organism evidence="2 3">
    <name type="scientific">Allomyces macrogynus (strain ATCC 38327)</name>
    <name type="common">Allomyces javanicus var. macrogynus</name>
    <dbReference type="NCBI Taxonomy" id="578462"/>
    <lineage>
        <taxon>Eukaryota</taxon>
        <taxon>Fungi</taxon>
        <taxon>Fungi incertae sedis</taxon>
        <taxon>Blastocladiomycota</taxon>
        <taxon>Blastocladiomycetes</taxon>
        <taxon>Blastocladiales</taxon>
        <taxon>Blastocladiaceae</taxon>
        <taxon>Allomyces</taxon>
    </lineage>
</organism>
<reference evidence="3" key="2">
    <citation type="submission" date="2009-11" db="EMBL/GenBank/DDBJ databases">
        <title>The Genome Sequence of Allomyces macrogynus strain ATCC 38327.</title>
        <authorList>
            <consortium name="The Broad Institute Genome Sequencing Platform"/>
            <person name="Russ C."/>
            <person name="Cuomo C."/>
            <person name="Shea T."/>
            <person name="Young S.K."/>
            <person name="Zeng Q."/>
            <person name="Koehrsen M."/>
            <person name="Haas B."/>
            <person name="Borodovsky M."/>
            <person name="Guigo R."/>
            <person name="Alvarado L."/>
            <person name="Berlin A."/>
            <person name="Borenstein D."/>
            <person name="Chen Z."/>
            <person name="Engels R."/>
            <person name="Freedman E."/>
            <person name="Gellesch M."/>
            <person name="Goldberg J."/>
            <person name="Griggs A."/>
            <person name="Gujja S."/>
            <person name="Heiman D."/>
            <person name="Hepburn T."/>
            <person name="Howarth C."/>
            <person name="Jen D."/>
            <person name="Larson L."/>
            <person name="Lewis B."/>
            <person name="Mehta T."/>
            <person name="Park D."/>
            <person name="Pearson M."/>
            <person name="Roberts A."/>
            <person name="Saif S."/>
            <person name="Shenoy N."/>
            <person name="Sisk P."/>
            <person name="Stolte C."/>
            <person name="Sykes S."/>
            <person name="Walk T."/>
            <person name="White J."/>
            <person name="Yandava C."/>
            <person name="Burger G."/>
            <person name="Gray M.W."/>
            <person name="Holland P.W.H."/>
            <person name="King N."/>
            <person name="Lang F.B.F."/>
            <person name="Roger A.J."/>
            <person name="Ruiz-Trillo I."/>
            <person name="Lander E."/>
            <person name="Nusbaum C."/>
        </authorList>
    </citation>
    <scope>NUCLEOTIDE SEQUENCE [LARGE SCALE GENOMIC DNA]</scope>
    <source>
        <strain evidence="3">ATCC 38327</strain>
    </source>
</reference>
<sequence>MSSSMLMMPSTSTAAADAMSARSGGSSVFGDARSEIGSEDGGGAGRGMLTPPQAFGSAGDILSASHPNLAGLANGVHGAVHGEMNGGGQPE</sequence>
<proteinExistence type="predicted"/>
<gene>
    <name evidence="2" type="ORF">AMAG_13806</name>
</gene>
<dbReference type="EMBL" id="GG745360">
    <property type="protein sequence ID" value="KNE69449.1"/>
    <property type="molecule type" value="Genomic_DNA"/>
</dbReference>
<dbReference type="VEuPathDB" id="FungiDB:AMAG_13806"/>
<dbReference type="Proteomes" id="UP000054350">
    <property type="component" value="Unassembled WGS sequence"/>
</dbReference>
<keyword evidence="3" id="KW-1185">Reference proteome</keyword>
<dbReference type="OrthoDB" id="417877at2759"/>